<feature type="binding site" evidence="7">
    <location>
        <position position="278"/>
    </location>
    <ligand>
        <name>FMN</name>
        <dbReference type="ChEBI" id="CHEBI:58210"/>
    </ligand>
</feature>
<feature type="binding site" evidence="7">
    <location>
        <position position="129"/>
    </location>
    <ligand>
        <name>FMN</name>
        <dbReference type="ChEBI" id="CHEBI:58210"/>
    </ligand>
</feature>
<protein>
    <submittedName>
        <fullName evidence="9">FMN-dependent dehydrogenase</fullName>
    </submittedName>
</protein>
<reference evidence="9 10" key="1">
    <citation type="journal article" date="2024" name="BMC Genomics">
        <title>De novo assembly and annotation of Popillia japonica's genome with initial clues to its potential as an invasive pest.</title>
        <authorList>
            <person name="Cucini C."/>
            <person name="Boschi S."/>
            <person name="Funari R."/>
            <person name="Cardaioli E."/>
            <person name="Iannotti N."/>
            <person name="Marturano G."/>
            <person name="Paoli F."/>
            <person name="Bruttini M."/>
            <person name="Carapelli A."/>
            <person name="Frati F."/>
            <person name="Nardi F."/>
        </authorList>
    </citation>
    <scope>NUCLEOTIDE SEQUENCE [LARGE SCALE GENOMIC DNA]</scope>
    <source>
        <strain evidence="9">DMR45628</strain>
    </source>
</reference>
<feature type="binding site" evidence="7">
    <location>
        <position position="166"/>
    </location>
    <ligand>
        <name>glyoxylate</name>
        <dbReference type="ChEBI" id="CHEBI:36655"/>
    </ligand>
</feature>
<keyword evidence="10" id="KW-1185">Reference proteome</keyword>
<evidence type="ECO:0000256" key="1">
    <source>
        <dbReference type="ARBA" id="ARBA00001917"/>
    </source>
</evidence>
<keyword evidence="7" id="KW-0285">Flavoprotein</keyword>
<sequence>MRELVCVKDFEKYAASVLSKNALDYYKSGAGQETTLHNNRNAFSKLRIKPRFLTDVSKRDLSTTILGRKISMPIGISPTAMQRMAHPEGECANARAAATHGTVFILSTIATSSIEQIAEAAPNGLNWFQLYIYVDREVTRNLVRRAEKAGFKALVLTIDTPFFGLRLADVRNQFSLPPHLRFANFVGEKSTKINEKVEGSGLNKYVEKLFDPSLTWSDVKEGSGLNKYVEKLFDPSLTWSDVKWLQTITSLPIIIKGVLTKEDAEIAASLGVQGILVSNHGARQVDGVPASIEALPEIVNAVGDRVEVYLDGGVTDGTDVLKALALGAKMVFIGRPALWGLAYGGEEGVKKILSILKKEFDFALALTGCRNPQDITKSMVVHESYYSKL</sequence>
<keyword evidence="2" id="KW-0560">Oxidoreductase</keyword>
<organism evidence="9 10">
    <name type="scientific">Popillia japonica</name>
    <name type="common">Japanese beetle</name>
    <dbReference type="NCBI Taxonomy" id="7064"/>
    <lineage>
        <taxon>Eukaryota</taxon>
        <taxon>Metazoa</taxon>
        <taxon>Ecdysozoa</taxon>
        <taxon>Arthropoda</taxon>
        <taxon>Hexapoda</taxon>
        <taxon>Insecta</taxon>
        <taxon>Pterygota</taxon>
        <taxon>Neoptera</taxon>
        <taxon>Endopterygota</taxon>
        <taxon>Coleoptera</taxon>
        <taxon>Polyphaga</taxon>
        <taxon>Scarabaeiformia</taxon>
        <taxon>Scarabaeidae</taxon>
        <taxon>Rutelinae</taxon>
        <taxon>Popillia</taxon>
    </lineage>
</organism>
<feature type="binding site" evidence="7">
    <location>
        <begin position="334"/>
        <end position="335"/>
    </location>
    <ligand>
        <name>FMN</name>
        <dbReference type="ChEBI" id="CHEBI:58210"/>
    </ligand>
</feature>
<comment type="cofactor">
    <cofactor evidence="1">
        <name>FMN</name>
        <dbReference type="ChEBI" id="CHEBI:58210"/>
    </cofactor>
</comment>
<dbReference type="PROSITE" id="PS51349">
    <property type="entry name" value="FMN_HYDROXY_ACID_DH_2"/>
    <property type="match status" value="1"/>
</dbReference>
<dbReference type="AlphaFoldDB" id="A0AAW1JFH7"/>
<dbReference type="GO" id="GO:0005782">
    <property type="term" value="C:peroxisomal matrix"/>
    <property type="evidence" value="ECO:0007669"/>
    <property type="project" value="TreeGrafter"/>
</dbReference>
<name>A0AAW1JFH7_POPJA</name>
<accession>A0AAW1JFH7</accession>
<comment type="catalytic activity">
    <reaction evidence="4">
        <text>a (2S)-2-hydroxycarboxylate + O2 = a 2-oxocarboxylate + H2O2</text>
        <dbReference type="Rhea" id="RHEA:16789"/>
        <dbReference type="ChEBI" id="CHEBI:15379"/>
        <dbReference type="ChEBI" id="CHEBI:16240"/>
        <dbReference type="ChEBI" id="CHEBI:35179"/>
        <dbReference type="ChEBI" id="CHEBI:58123"/>
        <dbReference type="EC" id="1.1.3.15"/>
    </reaction>
    <physiologicalReaction direction="left-to-right" evidence="4">
        <dbReference type="Rhea" id="RHEA:16790"/>
    </physiologicalReaction>
</comment>
<evidence type="ECO:0000313" key="10">
    <source>
        <dbReference type="Proteomes" id="UP001458880"/>
    </source>
</evidence>
<evidence type="ECO:0000256" key="3">
    <source>
        <dbReference type="ARBA" id="ARBA00024042"/>
    </source>
</evidence>
<feature type="binding site" evidence="7">
    <location>
        <position position="256"/>
    </location>
    <ligand>
        <name>FMN</name>
        <dbReference type="ChEBI" id="CHEBI:58210"/>
    </ligand>
</feature>
<evidence type="ECO:0000256" key="6">
    <source>
        <dbReference type="PIRSR" id="PIRSR000138-1"/>
    </source>
</evidence>
<evidence type="ECO:0000256" key="7">
    <source>
        <dbReference type="PIRSR" id="PIRSR000138-2"/>
    </source>
</evidence>
<comment type="caution">
    <text evidence="9">The sequence shown here is derived from an EMBL/GenBank/DDBJ whole genome shotgun (WGS) entry which is preliminary data.</text>
</comment>
<feature type="active site" description="Proton acceptor" evidence="6">
    <location>
        <position position="280"/>
    </location>
</feature>
<dbReference type="InterPro" id="IPR013785">
    <property type="entry name" value="Aldolase_TIM"/>
</dbReference>
<dbReference type="CDD" id="cd02809">
    <property type="entry name" value="alpha_hydroxyacid_oxid_FMN"/>
    <property type="match status" value="1"/>
</dbReference>
<dbReference type="GO" id="GO:0010181">
    <property type="term" value="F:FMN binding"/>
    <property type="evidence" value="ECO:0007669"/>
    <property type="project" value="InterPro"/>
</dbReference>
<dbReference type="PANTHER" id="PTHR10578:SF149">
    <property type="entry name" value="2-HYDROXYACID OXIDASE 2"/>
    <property type="match status" value="1"/>
</dbReference>
<feature type="binding site" evidence="7">
    <location>
        <position position="131"/>
    </location>
    <ligand>
        <name>glyoxylate</name>
        <dbReference type="ChEBI" id="CHEBI:36655"/>
    </ligand>
</feature>
<dbReference type="InterPro" id="IPR008259">
    <property type="entry name" value="FMN_hydac_DH_AS"/>
</dbReference>
<dbReference type="Proteomes" id="UP001458880">
    <property type="component" value="Unassembled WGS sequence"/>
</dbReference>
<evidence type="ECO:0000256" key="4">
    <source>
        <dbReference type="ARBA" id="ARBA00029325"/>
    </source>
</evidence>
<gene>
    <name evidence="9" type="ORF">QE152_g30184</name>
</gene>
<feature type="binding site" evidence="7">
    <location>
        <position position="25"/>
    </location>
    <ligand>
        <name>glyoxylate</name>
        <dbReference type="ChEBI" id="CHEBI:36655"/>
    </ligand>
</feature>
<feature type="binding site" evidence="7">
    <location>
        <begin position="78"/>
        <end position="80"/>
    </location>
    <ligand>
        <name>FMN</name>
        <dbReference type="ChEBI" id="CHEBI:58210"/>
    </ligand>
</feature>
<evidence type="ECO:0000256" key="2">
    <source>
        <dbReference type="ARBA" id="ARBA00023002"/>
    </source>
</evidence>
<evidence type="ECO:0000259" key="8">
    <source>
        <dbReference type="PROSITE" id="PS51349"/>
    </source>
</evidence>
<dbReference type="InterPro" id="IPR037396">
    <property type="entry name" value="FMN_HAD"/>
</dbReference>
<feature type="binding site" evidence="7">
    <location>
        <position position="157"/>
    </location>
    <ligand>
        <name>FMN</name>
        <dbReference type="ChEBI" id="CHEBI:58210"/>
    </ligand>
</feature>
<comment type="catalytic activity">
    <reaction evidence="5">
        <text>2-hydroxyoctanoate + O2 = 2-oxooctanoate + H2O2</text>
        <dbReference type="Rhea" id="RHEA:67940"/>
        <dbReference type="ChEBI" id="CHEBI:15379"/>
        <dbReference type="ChEBI" id="CHEBI:16240"/>
        <dbReference type="ChEBI" id="CHEBI:133514"/>
        <dbReference type="ChEBI" id="CHEBI:176689"/>
    </reaction>
    <physiologicalReaction direction="left-to-right" evidence="5">
        <dbReference type="Rhea" id="RHEA:67941"/>
    </physiologicalReaction>
</comment>
<dbReference type="InterPro" id="IPR000262">
    <property type="entry name" value="FMN-dep_DH"/>
</dbReference>
<comment type="similarity">
    <text evidence="3">Belongs to the FMN-dependent alpha-hydroxy acid dehydrogenase family.</text>
</comment>
<feature type="binding site" evidence="7">
    <location>
        <position position="283"/>
    </location>
    <ligand>
        <name>glyoxylate</name>
        <dbReference type="ChEBI" id="CHEBI:36655"/>
    </ligand>
</feature>
<dbReference type="Pfam" id="PF01070">
    <property type="entry name" value="FMN_dh"/>
    <property type="match status" value="1"/>
</dbReference>
<keyword evidence="7" id="KW-0288">FMN</keyword>
<dbReference type="InterPro" id="IPR012133">
    <property type="entry name" value="Alpha-hydoxy_acid_DH_FMN"/>
</dbReference>
<dbReference type="GO" id="GO:0003973">
    <property type="term" value="F:(S)-2-hydroxy-acid oxidase activity"/>
    <property type="evidence" value="ECO:0007669"/>
    <property type="project" value="UniProtKB-EC"/>
</dbReference>
<evidence type="ECO:0000256" key="5">
    <source>
        <dbReference type="ARBA" id="ARBA00029327"/>
    </source>
</evidence>
<proteinExistence type="inferred from homology"/>
<feature type="binding site" evidence="7">
    <location>
        <position position="107"/>
    </location>
    <ligand>
        <name>FMN</name>
        <dbReference type="ChEBI" id="CHEBI:58210"/>
    </ligand>
</feature>
<feature type="domain" description="FMN hydroxy acid dehydrogenase" evidence="8">
    <location>
        <begin position="1"/>
        <end position="385"/>
    </location>
</feature>
<dbReference type="PROSITE" id="PS00557">
    <property type="entry name" value="FMN_HYDROXY_ACID_DH_1"/>
    <property type="match status" value="1"/>
</dbReference>
<dbReference type="GO" id="GO:0001561">
    <property type="term" value="P:fatty acid alpha-oxidation"/>
    <property type="evidence" value="ECO:0007669"/>
    <property type="project" value="TreeGrafter"/>
</dbReference>
<dbReference type="PANTHER" id="PTHR10578">
    <property type="entry name" value="S -2-HYDROXY-ACID OXIDASE-RELATED"/>
    <property type="match status" value="1"/>
</dbReference>
<feature type="binding site" evidence="7">
    <location>
        <position position="280"/>
    </location>
    <ligand>
        <name>glyoxylate</name>
        <dbReference type="ChEBI" id="CHEBI:36655"/>
    </ligand>
</feature>
<dbReference type="Gene3D" id="3.20.20.70">
    <property type="entry name" value="Aldolase class I"/>
    <property type="match status" value="2"/>
</dbReference>
<dbReference type="PIRSF" id="PIRSF000138">
    <property type="entry name" value="Al-hdrx_acd_dh"/>
    <property type="match status" value="1"/>
</dbReference>
<dbReference type="SUPFAM" id="SSF51395">
    <property type="entry name" value="FMN-linked oxidoreductases"/>
    <property type="match status" value="1"/>
</dbReference>
<evidence type="ECO:0000313" key="9">
    <source>
        <dbReference type="EMBL" id="KAK9702101.1"/>
    </source>
</evidence>
<dbReference type="EMBL" id="JASPKY010000400">
    <property type="protein sequence ID" value="KAK9702101.1"/>
    <property type="molecule type" value="Genomic_DNA"/>
</dbReference>